<evidence type="ECO:0000256" key="1">
    <source>
        <dbReference type="SAM" id="Coils"/>
    </source>
</evidence>
<evidence type="ECO:0000256" key="2">
    <source>
        <dbReference type="SAM" id="Phobius"/>
    </source>
</evidence>
<evidence type="ECO:0000313" key="3">
    <source>
        <dbReference type="EMBL" id="TXR54900.1"/>
    </source>
</evidence>
<name>A0A5C8ZDM7_9GAMM</name>
<dbReference type="EMBL" id="VKAD01000001">
    <property type="protein sequence ID" value="TXR54900.1"/>
    <property type="molecule type" value="Genomic_DNA"/>
</dbReference>
<dbReference type="AlphaFoldDB" id="A0A5C8ZDM7"/>
<dbReference type="Proteomes" id="UP000321764">
    <property type="component" value="Unassembled WGS sequence"/>
</dbReference>
<feature type="transmembrane region" description="Helical" evidence="2">
    <location>
        <begin position="23"/>
        <end position="44"/>
    </location>
</feature>
<protein>
    <submittedName>
        <fullName evidence="3">Uncharacterized protein</fullName>
    </submittedName>
</protein>
<keyword evidence="2" id="KW-1133">Transmembrane helix</keyword>
<comment type="caution">
    <text evidence="3">The sequence shown here is derived from an EMBL/GenBank/DDBJ whole genome shotgun (WGS) entry which is preliminary data.</text>
</comment>
<organism evidence="3 4">
    <name type="scientific">Reinekea thalattae</name>
    <dbReference type="NCBI Taxonomy" id="2593301"/>
    <lineage>
        <taxon>Bacteria</taxon>
        <taxon>Pseudomonadati</taxon>
        <taxon>Pseudomonadota</taxon>
        <taxon>Gammaproteobacteria</taxon>
        <taxon>Oceanospirillales</taxon>
        <taxon>Saccharospirillaceae</taxon>
        <taxon>Reinekea</taxon>
    </lineage>
</organism>
<keyword evidence="2" id="KW-0812">Transmembrane</keyword>
<sequence length="252" mass="28393">MAKVKGPAQIEYTAVPHRPLQQVVVRMTVVILVFAAICAAYLYGSYVSVRHEQRLLNEVSTLRQLLDNNAERERELRQQVAVLENSAFVDKGAVNDVRNSNRELTDRIAELEKDIALYQGIMSPSDNTTGLTIQEVSVASTAQPGRYRFKVMLTQVGNNSRYLRGFVGINIMGVQDGEITAYPLKDLSENINDIDIKFRYRYFQEFQGELVLPENFTPDQLQVVAQSVGTKSARLEQSYGWSDLENAKNVGQ</sequence>
<dbReference type="RefSeq" id="WP_147714299.1">
    <property type="nucleotide sequence ID" value="NZ_VKAD01000001.1"/>
</dbReference>
<keyword evidence="1" id="KW-0175">Coiled coil</keyword>
<feature type="coiled-coil region" evidence="1">
    <location>
        <begin position="66"/>
        <end position="121"/>
    </location>
</feature>
<accession>A0A5C8ZDM7</accession>
<reference evidence="3 4" key="1">
    <citation type="submission" date="2019-07" db="EMBL/GenBank/DDBJ databases">
        <title>Reinekea sp. strain SSH23 genome sequencing and assembly.</title>
        <authorList>
            <person name="Kim I."/>
        </authorList>
    </citation>
    <scope>NUCLEOTIDE SEQUENCE [LARGE SCALE GENOMIC DNA]</scope>
    <source>
        <strain evidence="3 4">SSH23</strain>
    </source>
</reference>
<keyword evidence="2" id="KW-0472">Membrane</keyword>
<dbReference type="InterPro" id="IPR046703">
    <property type="entry name" value="DUF6776"/>
</dbReference>
<evidence type="ECO:0000313" key="4">
    <source>
        <dbReference type="Proteomes" id="UP000321764"/>
    </source>
</evidence>
<gene>
    <name evidence="3" type="ORF">FME95_10310</name>
</gene>
<keyword evidence="4" id="KW-1185">Reference proteome</keyword>
<dbReference type="Pfam" id="PF20567">
    <property type="entry name" value="DUF6776"/>
    <property type="match status" value="1"/>
</dbReference>
<dbReference type="OrthoDB" id="7056878at2"/>
<proteinExistence type="predicted"/>